<dbReference type="Proteomes" id="UP000199580">
    <property type="component" value="Unassembled WGS sequence"/>
</dbReference>
<name>A0A1G8WRS3_9FLAO</name>
<dbReference type="STRING" id="1128970.SAMN04487935_1907"/>
<dbReference type="EMBL" id="FNEZ01000002">
    <property type="protein sequence ID" value="SDJ80335.1"/>
    <property type="molecule type" value="Genomic_DNA"/>
</dbReference>
<dbReference type="RefSeq" id="WP_255314664.1">
    <property type="nucleotide sequence ID" value="NZ_BKAI01000004.1"/>
</dbReference>
<dbReference type="AlphaFoldDB" id="A0A1G8WRS3"/>
<evidence type="ECO:0000313" key="3">
    <source>
        <dbReference type="Proteomes" id="UP000199580"/>
    </source>
</evidence>
<keyword evidence="1" id="KW-0472">Membrane</keyword>
<evidence type="ECO:0000313" key="2">
    <source>
        <dbReference type="EMBL" id="SDJ80335.1"/>
    </source>
</evidence>
<proteinExistence type="predicted"/>
<keyword evidence="3" id="KW-1185">Reference proteome</keyword>
<sequence length="41" mass="4442">MENSQTQKIGMISNAFAIITGIIVIGCAGYTFGKWVQSILH</sequence>
<organism evidence="2 3">
    <name type="scientific">Flavobacterium noncentrifugens</name>
    <dbReference type="NCBI Taxonomy" id="1128970"/>
    <lineage>
        <taxon>Bacteria</taxon>
        <taxon>Pseudomonadati</taxon>
        <taxon>Bacteroidota</taxon>
        <taxon>Flavobacteriia</taxon>
        <taxon>Flavobacteriales</taxon>
        <taxon>Flavobacteriaceae</taxon>
        <taxon>Flavobacterium</taxon>
    </lineage>
</organism>
<evidence type="ECO:0000256" key="1">
    <source>
        <dbReference type="SAM" id="Phobius"/>
    </source>
</evidence>
<protein>
    <submittedName>
        <fullName evidence="2">Uncharacterized protein</fullName>
    </submittedName>
</protein>
<keyword evidence="1" id="KW-1133">Transmembrane helix</keyword>
<reference evidence="2 3" key="1">
    <citation type="submission" date="2016-10" db="EMBL/GenBank/DDBJ databases">
        <authorList>
            <person name="de Groot N.N."/>
        </authorList>
    </citation>
    <scope>NUCLEOTIDE SEQUENCE [LARGE SCALE GENOMIC DNA]</scope>
    <source>
        <strain evidence="2 3">CGMCC 1.10076</strain>
    </source>
</reference>
<feature type="transmembrane region" description="Helical" evidence="1">
    <location>
        <begin position="12"/>
        <end position="32"/>
    </location>
</feature>
<accession>A0A1G8WRS3</accession>
<gene>
    <name evidence="2" type="ORF">SAMN04487935_1907</name>
</gene>
<keyword evidence="1" id="KW-0812">Transmembrane</keyword>